<evidence type="ECO:0008006" key="3">
    <source>
        <dbReference type="Google" id="ProtNLM"/>
    </source>
</evidence>
<reference evidence="1 2" key="1">
    <citation type="journal article" date="2018" name="Sci. Rep.">
        <title>Genomic signatures of local adaptation to the degree of environmental predictability in rotifers.</title>
        <authorList>
            <person name="Franch-Gras L."/>
            <person name="Hahn C."/>
            <person name="Garcia-Roger E.M."/>
            <person name="Carmona M.J."/>
            <person name="Serra M."/>
            <person name="Gomez A."/>
        </authorList>
    </citation>
    <scope>NUCLEOTIDE SEQUENCE [LARGE SCALE GENOMIC DNA]</scope>
    <source>
        <strain evidence="1">HYR1</strain>
    </source>
</reference>
<evidence type="ECO:0000313" key="2">
    <source>
        <dbReference type="Proteomes" id="UP000276133"/>
    </source>
</evidence>
<dbReference type="AlphaFoldDB" id="A0A3M7QQY1"/>
<protein>
    <recommendedName>
        <fullName evidence="3">RNA-directed DNA polymerase from mobile element jockey-like</fullName>
    </recommendedName>
</protein>
<proteinExistence type="predicted"/>
<organism evidence="1 2">
    <name type="scientific">Brachionus plicatilis</name>
    <name type="common">Marine rotifer</name>
    <name type="synonym">Brachionus muelleri</name>
    <dbReference type="NCBI Taxonomy" id="10195"/>
    <lineage>
        <taxon>Eukaryota</taxon>
        <taxon>Metazoa</taxon>
        <taxon>Spiralia</taxon>
        <taxon>Gnathifera</taxon>
        <taxon>Rotifera</taxon>
        <taxon>Eurotatoria</taxon>
        <taxon>Monogononta</taxon>
        <taxon>Pseudotrocha</taxon>
        <taxon>Ploima</taxon>
        <taxon>Brachionidae</taxon>
        <taxon>Brachionus</taxon>
    </lineage>
</organism>
<evidence type="ECO:0000313" key="1">
    <source>
        <dbReference type="EMBL" id="RNA13742.1"/>
    </source>
</evidence>
<keyword evidence="2" id="KW-1185">Reference proteome</keyword>
<accession>A0A3M7QQY1</accession>
<name>A0A3M7QQY1_BRAPC</name>
<gene>
    <name evidence="1" type="ORF">BpHYR1_019180</name>
</gene>
<dbReference type="EMBL" id="REGN01005335">
    <property type="protein sequence ID" value="RNA13742.1"/>
    <property type="molecule type" value="Genomic_DNA"/>
</dbReference>
<sequence>MAMRYHKLKIALGIKKFARIRSLLETLNLEMRLKKSSMCWDILTFLRGNYKDFDHLKAPQSTSFCKQLNSAEKKTHFDVTHYSSKTSIELINHLFMDTNRGLVDSLNKFLIIILKYTVHLVNRVLPIASLLEY</sequence>
<dbReference type="Proteomes" id="UP000276133">
    <property type="component" value="Unassembled WGS sequence"/>
</dbReference>
<comment type="caution">
    <text evidence="1">The sequence shown here is derived from an EMBL/GenBank/DDBJ whole genome shotgun (WGS) entry which is preliminary data.</text>
</comment>